<dbReference type="InterPro" id="IPR035940">
    <property type="entry name" value="CAP_sf"/>
</dbReference>
<feature type="domain" description="SLH" evidence="2">
    <location>
        <begin position="455"/>
        <end position="518"/>
    </location>
</feature>
<comment type="caution">
    <text evidence="3">The sequence shown here is derived from an EMBL/GenBank/DDBJ whole genome shotgun (WGS) entry which is preliminary data.</text>
</comment>
<dbReference type="SUPFAM" id="SSF55797">
    <property type="entry name" value="PR-1-like"/>
    <property type="match status" value="1"/>
</dbReference>
<dbReference type="AlphaFoldDB" id="A0A267MIP7"/>
<sequence length="579" mass="65490">MKKLNKTTYILIFLVMITLFGTKVYAQGEGPGYFPPQPKDTEVLISKPQIGMQLILNGNKLVNTEMYINEVKVDARYDEKKGGVFYVPNYPLSAGEYRVSLKVEIEGFQPITQSWNFNISNQAIGTLPAPSEDQKSVLYYANEYRKKFGLETFNLNDSLNSAAMSHANYMALNKKITHVEYATDPGYTGSKVVDRVTSFGYANGNVSENVTGDIKDYKEAVDGLVDAPYHRLSWLNPVYADLGYGQKDEYQVFNFGGKSLENDELITYPMNNQRNVKISWDGNETPNPLRFYNSDNEVGYPITISYFTNKSIDRWIIEKVTLLDSRGGALNTYINTPSKDEYLTDSIIVIPVDPLKYDSRYTVSVKASINFTDGTSKNINKTWNFSTMKKPQAPQTDSVYKDTASHWAREYIEELAKKNIVTPKTEDYFKPDYKITRAEFTQFIVNALKIQLRDYEGAFSDVPKTSGKAQYIEAAHRAGIISGTGNGMFEPDRTITREEIAVIITKTYGKINSPVNTKKVLLSFEDNEKISDWALEYVKSAFYLRIINGRDNGYFDPQGATTRAESAVMIKKLLDALGR</sequence>
<dbReference type="InterPro" id="IPR001119">
    <property type="entry name" value="SLH_dom"/>
</dbReference>
<dbReference type="PROSITE" id="PS51272">
    <property type="entry name" value="SLH"/>
    <property type="match status" value="3"/>
</dbReference>
<feature type="domain" description="SLH" evidence="2">
    <location>
        <begin position="395"/>
        <end position="454"/>
    </location>
</feature>
<keyword evidence="4" id="KW-1185">Reference proteome</keyword>
<reference evidence="3 4" key="1">
    <citation type="submission" date="2017-06" db="EMBL/GenBank/DDBJ databases">
        <title>Draft genome sequence of anaerobic fermentative bacterium Anaeromicrobium sediminis DY2726D isolated from West Pacific Ocean sediments.</title>
        <authorList>
            <person name="Zeng X."/>
        </authorList>
    </citation>
    <scope>NUCLEOTIDE SEQUENCE [LARGE SCALE GENOMIC DNA]</scope>
    <source>
        <strain evidence="3 4">DY2726D</strain>
    </source>
</reference>
<dbReference type="Gene3D" id="3.40.33.10">
    <property type="entry name" value="CAP"/>
    <property type="match status" value="1"/>
</dbReference>
<dbReference type="InterPro" id="IPR051465">
    <property type="entry name" value="Cell_Envelope_Struct_Comp"/>
</dbReference>
<organism evidence="3 4">
    <name type="scientific">Anaeromicrobium sediminis</name>
    <dbReference type="NCBI Taxonomy" id="1478221"/>
    <lineage>
        <taxon>Bacteria</taxon>
        <taxon>Bacillati</taxon>
        <taxon>Bacillota</taxon>
        <taxon>Clostridia</taxon>
        <taxon>Peptostreptococcales</taxon>
        <taxon>Thermotaleaceae</taxon>
        <taxon>Anaeromicrobium</taxon>
    </lineage>
</organism>
<dbReference type="EMBL" id="NIBG01000008">
    <property type="protein sequence ID" value="PAB59327.1"/>
    <property type="molecule type" value="Genomic_DNA"/>
</dbReference>
<dbReference type="RefSeq" id="WP_095133707.1">
    <property type="nucleotide sequence ID" value="NZ_NIBG01000008.1"/>
</dbReference>
<keyword evidence="1" id="KW-0677">Repeat</keyword>
<gene>
    <name evidence="3" type="ORF">CCE28_10725</name>
</gene>
<evidence type="ECO:0000256" key="1">
    <source>
        <dbReference type="ARBA" id="ARBA00022737"/>
    </source>
</evidence>
<feature type="domain" description="SLH" evidence="2">
    <location>
        <begin position="521"/>
        <end position="579"/>
    </location>
</feature>
<evidence type="ECO:0000259" key="2">
    <source>
        <dbReference type="PROSITE" id="PS51272"/>
    </source>
</evidence>
<dbReference type="PANTHER" id="PTHR43308">
    <property type="entry name" value="OUTER MEMBRANE PROTEIN ALPHA-RELATED"/>
    <property type="match status" value="1"/>
</dbReference>
<dbReference type="OrthoDB" id="2690110at2"/>
<evidence type="ECO:0000313" key="4">
    <source>
        <dbReference type="Proteomes" id="UP000216024"/>
    </source>
</evidence>
<name>A0A267MIP7_9FIRM</name>
<dbReference type="PANTHER" id="PTHR43308:SF5">
    <property type="entry name" value="S-LAYER PROTEIN _ PEPTIDOGLYCAN ENDO-BETA-N-ACETYLGLUCOSAMINIDASE"/>
    <property type="match status" value="1"/>
</dbReference>
<dbReference type="CDD" id="cd05379">
    <property type="entry name" value="CAP_bacterial"/>
    <property type="match status" value="1"/>
</dbReference>
<dbReference type="Proteomes" id="UP000216024">
    <property type="component" value="Unassembled WGS sequence"/>
</dbReference>
<dbReference type="Pfam" id="PF00395">
    <property type="entry name" value="SLH"/>
    <property type="match status" value="3"/>
</dbReference>
<protein>
    <recommendedName>
        <fullName evidence="2">SLH domain-containing protein</fullName>
    </recommendedName>
</protein>
<dbReference type="InterPro" id="IPR014044">
    <property type="entry name" value="CAP_dom"/>
</dbReference>
<evidence type="ECO:0000313" key="3">
    <source>
        <dbReference type="EMBL" id="PAB59327.1"/>
    </source>
</evidence>
<dbReference type="Pfam" id="PF00188">
    <property type="entry name" value="CAP"/>
    <property type="match status" value="1"/>
</dbReference>
<accession>A0A267MIP7</accession>
<proteinExistence type="predicted"/>